<organism evidence="2 3">
    <name type="scientific">Reinekea marinisedimentorum</name>
    <dbReference type="NCBI Taxonomy" id="230495"/>
    <lineage>
        <taxon>Bacteria</taxon>
        <taxon>Pseudomonadati</taxon>
        <taxon>Pseudomonadota</taxon>
        <taxon>Gammaproteobacteria</taxon>
        <taxon>Oceanospirillales</taxon>
        <taxon>Saccharospirillaceae</taxon>
        <taxon>Reinekea</taxon>
    </lineage>
</organism>
<reference evidence="2 3" key="1">
    <citation type="submission" date="2019-03" db="EMBL/GenBank/DDBJ databases">
        <title>Genomic Encyclopedia of Archaeal and Bacterial Type Strains, Phase II (KMG-II): from individual species to whole genera.</title>
        <authorList>
            <person name="Goeker M."/>
        </authorList>
    </citation>
    <scope>NUCLEOTIDE SEQUENCE [LARGE SCALE GENOMIC DNA]</scope>
    <source>
        <strain evidence="2 3">DSM 15388</strain>
    </source>
</reference>
<evidence type="ECO:0000313" key="3">
    <source>
        <dbReference type="Proteomes" id="UP000295793"/>
    </source>
</evidence>
<evidence type="ECO:0000256" key="1">
    <source>
        <dbReference type="SAM" id="SignalP"/>
    </source>
</evidence>
<sequence>MPKPTYLISVLTALLLSGCAHQSVSLADIQLAQVQVTQPEVNEFRWAWLAQEADNSEFTQWLNRQQSRQLLACICLPPEEPDSQLLFAGWRNIQPLIEQAKQQGFAVEVELKTAFTGPEILFRNAAGVQHGR</sequence>
<dbReference type="RefSeq" id="WP_132700306.1">
    <property type="nucleotide sequence ID" value="NZ_SLZR01000003.1"/>
</dbReference>
<feature type="chain" id="PRO_5020803120" evidence="1">
    <location>
        <begin position="23"/>
        <end position="132"/>
    </location>
</feature>
<keyword evidence="3" id="KW-1185">Reference proteome</keyword>
<dbReference type="PROSITE" id="PS51257">
    <property type="entry name" value="PROKAR_LIPOPROTEIN"/>
    <property type="match status" value="1"/>
</dbReference>
<keyword evidence="1" id="KW-0732">Signal</keyword>
<proteinExistence type="predicted"/>
<dbReference type="AlphaFoldDB" id="A0A4R3IAV6"/>
<gene>
    <name evidence="2" type="ORF">BCF53_10342</name>
</gene>
<comment type="caution">
    <text evidence="2">The sequence shown here is derived from an EMBL/GenBank/DDBJ whole genome shotgun (WGS) entry which is preliminary data.</text>
</comment>
<dbReference type="EMBL" id="SLZR01000003">
    <property type="protein sequence ID" value="TCS42381.1"/>
    <property type="molecule type" value="Genomic_DNA"/>
</dbReference>
<feature type="signal peptide" evidence="1">
    <location>
        <begin position="1"/>
        <end position="22"/>
    </location>
</feature>
<dbReference type="Proteomes" id="UP000295793">
    <property type="component" value="Unassembled WGS sequence"/>
</dbReference>
<name>A0A4R3IAV6_9GAMM</name>
<protein>
    <submittedName>
        <fullName evidence="2">Uncharacterized protein</fullName>
    </submittedName>
</protein>
<accession>A0A4R3IAV6</accession>
<evidence type="ECO:0000313" key="2">
    <source>
        <dbReference type="EMBL" id="TCS42381.1"/>
    </source>
</evidence>